<evidence type="ECO:0000313" key="1">
    <source>
        <dbReference type="EMBL" id="ARQ99442.1"/>
    </source>
</evidence>
<keyword evidence="2" id="KW-1185">Reference proteome</keyword>
<dbReference type="AlphaFoldDB" id="A0A1X9ST93"/>
<proteinExistence type="predicted"/>
<name>A0A1X9ST93_9BACT</name>
<gene>
    <name evidence="1" type="ORF">CIGN_1174</name>
</gene>
<dbReference type="Proteomes" id="UP000194309">
    <property type="component" value="Chromosome"/>
</dbReference>
<dbReference type="KEGG" id="cdev:CIGN_1174"/>
<sequence>MEKIIFNFNIFDGVKTAMLCESEFSKEIRITMAKDAVMKEHMAPNAIIVQVLRGGIEFEMSGKILVMNEFDMITLPAFIPHSLKALENSIIRLSLSKSDSHTRVFKVANSKK</sequence>
<dbReference type="OrthoDB" id="997205at2"/>
<protein>
    <submittedName>
        <fullName evidence="1">Uncharacterized protein</fullName>
    </submittedName>
</protein>
<dbReference type="SUPFAM" id="SSF51182">
    <property type="entry name" value="RmlC-like cupins"/>
    <property type="match status" value="1"/>
</dbReference>
<organism evidence="1 2">
    <name type="scientific">Campylobacter devanensis</name>
    <dbReference type="NCBI Taxonomy" id="3161138"/>
    <lineage>
        <taxon>Bacteria</taxon>
        <taxon>Pseudomonadati</taxon>
        <taxon>Campylobacterota</taxon>
        <taxon>Epsilonproteobacteria</taxon>
        <taxon>Campylobacterales</taxon>
        <taxon>Campylobacteraceae</taxon>
        <taxon>Campylobacter</taxon>
    </lineage>
</organism>
<accession>A0A1X9ST93</accession>
<dbReference type="STRING" id="1660064.CIGN_1174"/>
<dbReference type="InterPro" id="IPR011051">
    <property type="entry name" value="RmlC_Cupin_sf"/>
</dbReference>
<dbReference type="EMBL" id="CP018788">
    <property type="protein sequence ID" value="ARQ99442.1"/>
    <property type="molecule type" value="Genomic_DNA"/>
</dbReference>
<dbReference type="InterPro" id="IPR014710">
    <property type="entry name" value="RmlC-like_jellyroll"/>
</dbReference>
<accession>A0A381DAA3</accession>
<evidence type="ECO:0000313" key="2">
    <source>
        <dbReference type="Proteomes" id="UP000194309"/>
    </source>
</evidence>
<reference evidence="1 2" key="1">
    <citation type="journal article" date="2017" name="Genome Biol. Evol.">
        <title>Comparative Genomic Analysis Identifies a Campylobacter Clade Deficient in Selenium Metabolism.</title>
        <authorList>
            <person name="Miller W.G."/>
            <person name="Yee E."/>
            <person name="Lopes B.S."/>
            <person name="Chapman M.H."/>
            <person name="Huynh S."/>
            <person name="Bono J.L."/>
            <person name="Parker C.T."/>
            <person name="Strachan N.J.C."/>
            <person name="Forbes K.J."/>
        </authorList>
    </citation>
    <scope>NUCLEOTIDE SEQUENCE [LARGE SCALE GENOMIC DNA]</scope>
    <source>
        <strain evidence="1 2">NCTC 13003</strain>
    </source>
</reference>
<dbReference type="Gene3D" id="2.60.120.10">
    <property type="entry name" value="Jelly Rolls"/>
    <property type="match status" value="1"/>
</dbReference>